<evidence type="ECO:0000256" key="2">
    <source>
        <dbReference type="SAM" id="MobiDB-lite"/>
    </source>
</evidence>
<keyword evidence="4" id="KW-1185">Reference proteome</keyword>
<proteinExistence type="predicted"/>
<evidence type="ECO:0000313" key="4">
    <source>
        <dbReference type="Proteomes" id="UP001600943"/>
    </source>
</evidence>
<feature type="compositionally biased region" description="Basic residues" evidence="2">
    <location>
        <begin position="1"/>
        <end position="15"/>
    </location>
</feature>
<keyword evidence="1" id="KW-0175">Coiled coil</keyword>
<comment type="caution">
    <text evidence="3">The sequence shown here is derived from an EMBL/GenBank/DDBJ whole genome shotgun (WGS) entry which is preliminary data.</text>
</comment>
<sequence length="137" mass="16065">MTGKRIMKQQKRQNRSAKTEHTLPETGTETDINRRAVNREHEKLIKWFQTVKFRKVLIGGVDEAQIWKKLEELNKLYEAAISAERTRYDVLLREHTKNCNALIRKYKQQLAELISEKNKQKAVPGGKEQGDAYRTDI</sequence>
<gene>
    <name evidence="3" type="ORF">K040078D81_28580</name>
</gene>
<protein>
    <submittedName>
        <fullName evidence="3">Uncharacterized protein</fullName>
    </submittedName>
</protein>
<organism evidence="3 4">
    <name type="scientific">Blautia hominis</name>
    <dbReference type="NCBI Taxonomy" id="2025493"/>
    <lineage>
        <taxon>Bacteria</taxon>
        <taxon>Bacillati</taxon>
        <taxon>Bacillota</taxon>
        <taxon>Clostridia</taxon>
        <taxon>Lachnospirales</taxon>
        <taxon>Lachnospiraceae</taxon>
        <taxon>Blautia</taxon>
    </lineage>
</organism>
<feature type="region of interest" description="Disordered" evidence="2">
    <location>
        <begin position="1"/>
        <end position="35"/>
    </location>
</feature>
<evidence type="ECO:0000256" key="1">
    <source>
        <dbReference type="SAM" id="Coils"/>
    </source>
</evidence>
<reference evidence="3 4" key="1">
    <citation type="submission" date="2024-04" db="EMBL/GenBank/DDBJ databases">
        <title>Defined microbial consortia suppress multidrug-resistant proinflammatory Enterobacteriaceae via ecological control.</title>
        <authorList>
            <person name="Furuichi M."/>
            <person name="Kawaguchi T."/>
            <person name="Pust M."/>
            <person name="Yasuma K."/>
            <person name="Plichta D."/>
            <person name="Hasegawa N."/>
            <person name="Ohya T."/>
            <person name="Bhattarai S."/>
            <person name="Sasajima S."/>
            <person name="Aoto Y."/>
            <person name="Tuganbaev T."/>
            <person name="Yaginuma M."/>
            <person name="Ueda M."/>
            <person name="Okahashi N."/>
            <person name="Amafuji K."/>
            <person name="Kiridooshi Y."/>
            <person name="Sugita K."/>
            <person name="Strazar M."/>
            <person name="Skelly A."/>
            <person name="Suda W."/>
            <person name="Hattori M."/>
            <person name="Nakamoto N."/>
            <person name="Caballero S."/>
            <person name="Norman J."/>
            <person name="Olle B."/>
            <person name="Tanoue T."/>
            <person name="Arita M."/>
            <person name="Bucci V."/>
            <person name="Atarashi K."/>
            <person name="Xavier R."/>
            <person name="Honda K."/>
        </authorList>
    </citation>
    <scope>NUCLEOTIDE SEQUENCE [LARGE SCALE GENOMIC DNA]</scope>
    <source>
        <strain evidence="4">k04-0078-D8-1</strain>
    </source>
</reference>
<dbReference type="Proteomes" id="UP001600943">
    <property type="component" value="Unassembled WGS sequence"/>
</dbReference>
<feature type="coiled-coil region" evidence="1">
    <location>
        <begin position="92"/>
        <end position="123"/>
    </location>
</feature>
<dbReference type="EMBL" id="BAABYW010000001">
    <property type="protein sequence ID" value="GAA6408741.1"/>
    <property type="molecule type" value="Genomic_DNA"/>
</dbReference>
<name>A0ABQ0BBB1_9FIRM</name>
<evidence type="ECO:0000313" key="3">
    <source>
        <dbReference type="EMBL" id="GAA6408741.1"/>
    </source>
</evidence>
<accession>A0ABQ0BBB1</accession>